<dbReference type="OrthoDB" id="2189254at2759"/>
<dbReference type="PANTHER" id="PTHR13520">
    <property type="entry name" value="RAD50-INTERACTING PROTEIN 1 RINT-1"/>
    <property type="match status" value="1"/>
</dbReference>
<comment type="caution">
    <text evidence="2">The sequence shown here is derived from an EMBL/GenBank/DDBJ whole genome shotgun (WGS) entry which is preliminary data.</text>
</comment>
<dbReference type="Gene3D" id="1.20.58.670">
    <property type="entry name" value="Dsl1p vesicle tethering complex, Tip20p subunit, domain D"/>
    <property type="match status" value="1"/>
</dbReference>
<evidence type="ECO:0000313" key="3">
    <source>
        <dbReference type="Proteomes" id="UP000053317"/>
    </source>
</evidence>
<protein>
    <submittedName>
        <fullName evidence="2">Putative rint-1 family protein</fullName>
    </submittedName>
</protein>
<dbReference type="Pfam" id="PF04437">
    <property type="entry name" value="RINT1_TIP1"/>
    <property type="match status" value="1"/>
</dbReference>
<accession>A0A0G2G972</accession>
<reference evidence="2 3" key="1">
    <citation type="submission" date="2015-05" db="EMBL/GenBank/DDBJ databases">
        <title>Distinctive expansion of gene families associated with plant cell wall degradation and secondary metabolism in the genomes of grapevine trunk pathogens.</title>
        <authorList>
            <person name="Lawrence D.P."/>
            <person name="Travadon R."/>
            <person name="Rolshausen P.E."/>
            <person name="Baumgartner K."/>
        </authorList>
    </citation>
    <scope>NUCLEOTIDE SEQUENCE [LARGE SCALE GENOMIC DNA]</scope>
    <source>
        <strain evidence="2">UCRPC4</strain>
    </source>
</reference>
<evidence type="ECO:0000256" key="1">
    <source>
        <dbReference type="SAM" id="MobiDB-lite"/>
    </source>
</evidence>
<gene>
    <name evidence="2" type="ORF">UCRPC4_g06947</name>
</gene>
<dbReference type="InterPro" id="IPR042044">
    <property type="entry name" value="EXOC6PINT-1/Sec15/Tip20_C_dom2"/>
</dbReference>
<dbReference type="GO" id="GO:0006888">
    <property type="term" value="P:endoplasmic reticulum to Golgi vesicle-mediated transport"/>
    <property type="evidence" value="ECO:0007669"/>
    <property type="project" value="InterPro"/>
</dbReference>
<keyword evidence="3" id="KW-1185">Reference proteome</keyword>
<dbReference type="AlphaFoldDB" id="A0A0G2G972"/>
<dbReference type="PANTHER" id="PTHR13520:SF0">
    <property type="entry name" value="RAD50-INTERACTING PROTEIN 1"/>
    <property type="match status" value="1"/>
</dbReference>
<feature type="compositionally biased region" description="Basic and acidic residues" evidence="1">
    <location>
        <begin position="789"/>
        <end position="799"/>
    </location>
</feature>
<dbReference type="Proteomes" id="UP000053317">
    <property type="component" value="Unassembled WGS sequence"/>
</dbReference>
<evidence type="ECO:0000313" key="2">
    <source>
        <dbReference type="EMBL" id="KKY13705.1"/>
    </source>
</evidence>
<dbReference type="InterPro" id="IPR042042">
    <property type="entry name" value="Tip20p_domB"/>
</dbReference>
<dbReference type="EMBL" id="LCWF01000266">
    <property type="protein sequence ID" value="KKY13705.1"/>
    <property type="molecule type" value="Genomic_DNA"/>
</dbReference>
<organism evidence="2 3">
    <name type="scientific">Phaeomoniella chlamydospora</name>
    <name type="common">Phaeoacremonium chlamydosporum</name>
    <dbReference type="NCBI Taxonomy" id="158046"/>
    <lineage>
        <taxon>Eukaryota</taxon>
        <taxon>Fungi</taxon>
        <taxon>Dikarya</taxon>
        <taxon>Ascomycota</taxon>
        <taxon>Pezizomycotina</taxon>
        <taxon>Eurotiomycetes</taxon>
        <taxon>Chaetothyriomycetidae</taxon>
        <taxon>Phaeomoniellales</taxon>
        <taxon>Phaeomoniellaceae</taxon>
        <taxon>Phaeomoniella</taxon>
    </lineage>
</organism>
<dbReference type="InterPro" id="IPR007528">
    <property type="entry name" value="RINT1_Tip20"/>
</dbReference>
<sequence length="853" mass="95216">MDSRVEDYLNDKFQVEADLDSLDVLLDTAKRQQALLKQQLDQANLDLQETSDVSAQHDLSLREDISTFDNRKTDIDQRLKLIIGADDIDDAVDLFMGSWEKLQTLDRATAYINILQEVDRLSTSARSTLRTNPRDSTAKYSTLRSILEGLKIAQPAAEGAAPHLVDQVEQETRDLDEQMRNVFGEALQKTLDSMSWPKKDTNVDPSVLGQWAEQMGLLLSLQEPDFTLSHHKGTQSATSQDPIVLLPLQIMVHPLELRFRYHFNGDKPTNRLDKPEYFLSHINDLIEAYNDFMLEHLQTILDKYATNPGFQSNLAYTDATTAFITSLLPMVRQKCLSLLPQIADDTQLLSHFVHELMEFDATLRDAWSYTPTTTPSETWRGLTWEVLVTHGYFNIWLEAEKSFALDRYHAITSTADSGEIDFDTPLPGTTKPTKGAIRVNDLLETITDRYRPLSSFSQRLRFLIDIQLEIFDRYHIRLHESLEAYISLTSTLGRTMSGSASGDSSTDLSGIRGLERLCRVFGSAEYLERKMLDWSDDVFFLGMWEELQSRTKSNAGTNRSVARDMSVAHIASKTSSVMANGGSGQDTNGDAEDGALFDETASAYRRLRTRSEGIIIESMEAAIRTALKGYSKISTWATLTVTTVATGEAGGQAMSISPELNGPLQALDAQLGFLASVLSRTPLRRVTRQICLSLQAYIWDYVMMRNTFSVGGAAILHTDILAVCNTINQHVGAGIAESGMKRLREALALLCLSADGASTDTTEITGSAEAEDAWGFTEEDTGLEQPTGPRRELSDSDHSMDSAEVSKWGLWDVEKRVFKSNDSAREALRHLGLETLNEQDARGILGRRVELQT</sequence>
<dbReference type="GO" id="GO:0070939">
    <property type="term" value="C:Dsl1/NZR complex"/>
    <property type="evidence" value="ECO:0007669"/>
    <property type="project" value="InterPro"/>
</dbReference>
<name>A0A0G2G972_PHACM</name>
<feature type="region of interest" description="Disordered" evidence="1">
    <location>
        <begin position="768"/>
        <end position="799"/>
    </location>
</feature>
<dbReference type="PROSITE" id="PS51386">
    <property type="entry name" value="RINT1_TIP20"/>
    <property type="match status" value="1"/>
</dbReference>
<feature type="compositionally biased region" description="Acidic residues" evidence="1">
    <location>
        <begin position="769"/>
        <end position="782"/>
    </location>
</feature>
<dbReference type="GO" id="GO:0060628">
    <property type="term" value="P:regulation of ER to Golgi vesicle-mediated transport"/>
    <property type="evidence" value="ECO:0007669"/>
    <property type="project" value="TreeGrafter"/>
</dbReference>
<dbReference type="Gene3D" id="1.20.58.1420">
    <property type="entry name" value="Dsl1p vesicle tethering complex, Tip20p subunit, domain B"/>
    <property type="match status" value="1"/>
</dbReference>
<proteinExistence type="predicted"/>
<reference evidence="2 3" key="2">
    <citation type="submission" date="2015-05" db="EMBL/GenBank/DDBJ databases">
        <authorList>
            <person name="Morales-Cruz A."/>
            <person name="Amrine K.C."/>
            <person name="Cantu D."/>
        </authorList>
    </citation>
    <scope>NUCLEOTIDE SEQUENCE [LARGE SCALE GENOMIC DNA]</scope>
    <source>
        <strain evidence="2">UCRPC4</strain>
    </source>
</reference>
<dbReference type="GO" id="GO:0006890">
    <property type="term" value="P:retrograde vesicle-mediated transport, Golgi to endoplasmic reticulum"/>
    <property type="evidence" value="ECO:0007669"/>
    <property type="project" value="InterPro"/>
</dbReference>